<dbReference type="EMBL" id="BPLQ01003926">
    <property type="protein sequence ID" value="GIY04427.1"/>
    <property type="molecule type" value="Genomic_DNA"/>
</dbReference>
<gene>
    <name evidence="1" type="ORF">CDAR_13081</name>
</gene>
<evidence type="ECO:0000313" key="1">
    <source>
        <dbReference type="EMBL" id="GIY04427.1"/>
    </source>
</evidence>
<proteinExistence type="predicted"/>
<reference evidence="1 2" key="1">
    <citation type="submission" date="2021-06" db="EMBL/GenBank/DDBJ databases">
        <title>Caerostris darwini draft genome.</title>
        <authorList>
            <person name="Kono N."/>
            <person name="Arakawa K."/>
        </authorList>
    </citation>
    <scope>NUCLEOTIDE SEQUENCE [LARGE SCALE GENOMIC DNA]</scope>
</reference>
<sequence length="126" mass="14661">MCGWHGVGNPALQRRPIVLAGMRPVWEPLKYSREHDEKQSLIFRRNSFLLVTVRRTPRFTAPLFFQTVDAKLLAKALSGPFPAMSRGGMHAPVRNTRLRAHPLFTLNWQKSIENLLPRRYLKVMWL</sequence>
<keyword evidence="2" id="KW-1185">Reference proteome</keyword>
<dbReference type="AlphaFoldDB" id="A0AAV4Q891"/>
<evidence type="ECO:0000313" key="2">
    <source>
        <dbReference type="Proteomes" id="UP001054837"/>
    </source>
</evidence>
<accession>A0AAV4Q891</accession>
<name>A0AAV4Q891_9ARAC</name>
<comment type="caution">
    <text evidence="1">The sequence shown here is derived from an EMBL/GenBank/DDBJ whole genome shotgun (WGS) entry which is preliminary data.</text>
</comment>
<organism evidence="1 2">
    <name type="scientific">Caerostris darwini</name>
    <dbReference type="NCBI Taxonomy" id="1538125"/>
    <lineage>
        <taxon>Eukaryota</taxon>
        <taxon>Metazoa</taxon>
        <taxon>Ecdysozoa</taxon>
        <taxon>Arthropoda</taxon>
        <taxon>Chelicerata</taxon>
        <taxon>Arachnida</taxon>
        <taxon>Araneae</taxon>
        <taxon>Araneomorphae</taxon>
        <taxon>Entelegynae</taxon>
        <taxon>Araneoidea</taxon>
        <taxon>Araneidae</taxon>
        <taxon>Caerostris</taxon>
    </lineage>
</organism>
<dbReference type="Proteomes" id="UP001054837">
    <property type="component" value="Unassembled WGS sequence"/>
</dbReference>
<protein>
    <submittedName>
        <fullName evidence="1">Uncharacterized protein</fullName>
    </submittedName>
</protein>